<evidence type="ECO:0000313" key="6">
    <source>
        <dbReference type="Proteomes" id="UP001565242"/>
    </source>
</evidence>
<dbReference type="EC" id="3.-.-.-" evidence="5"/>
<evidence type="ECO:0000256" key="1">
    <source>
        <dbReference type="ARBA" id="ARBA00004613"/>
    </source>
</evidence>
<dbReference type="SUPFAM" id="SSF88713">
    <property type="entry name" value="Glycoside hydrolase/deacetylase"/>
    <property type="match status" value="1"/>
</dbReference>
<keyword evidence="3" id="KW-0472">Membrane</keyword>
<dbReference type="PANTHER" id="PTHR34216:SF3">
    <property type="entry name" value="POLY-BETA-1,6-N-ACETYL-D-GLUCOSAMINE N-DEACETYLASE"/>
    <property type="match status" value="1"/>
</dbReference>
<keyword evidence="3" id="KW-1133">Transmembrane helix</keyword>
<dbReference type="GO" id="GO:0016787">
    <property type="term" value="F:hydrolase activity"/>
    <property type="evidence" value="ECO:0007669"/>
    <property type="project" value="UniProtKB-KW"/>
</dbReference>
<dbReference type="Pfam" id="PF01522">
    <property type="entry name" value="Polysacc_deac_1"/>
    <property type="match status" value="1"/>
</dbReference>
<keyword evidence="5" id="KW-0378">Hydrolase</keyword>
<keyword evidence="6" id="KW-1185">Reference proteome</keyword>
<dbReference type="InterPro" id="IPR002509">
    <property type="entry name" value="NODB_dom"/>
</dbReference>
<feature type="domain" description="NodB homology" evidence="4">
    <location>
        <begin position="134"/>
        <end position="313"/>
    </location>
</feature>
<evidence type="ECO:0000256" key="2">
    <source>
        <dbReference type="ARBA" id="ARBA00022729"/>
    </source>
</evidence>
<comment type="caution">
    <text evidence="5">The sequence shown here is derived from an EMBL/GenBank/DDBJ whole genome shotgun (WGS) entry which is preliminary data.</text>
</comment>
<dbReference type="Gene3D" id="3.20.20.370">
    <property type="entry name" value="Glycoside hydrolase/deacetylase"/>
    <property type="match status" value="1"/>
</dbReference>
<dbReference type="RefSeq" id="WP_369918326.1">
    <property type="nucleotide sequence ID" value="NZ_JBCLSQ010000014.1"/>
</dbReference>
<gene>
    <name evidence="5" type="ORF">AALM99_06765</name>
</gene>
<dbReference type="PANTHER" id="PTHR34216">
    <property type="match status" value="1"/>
</dbReference>
<name>A0ABV4D9R1_9LACT</name>
<dbReference type="PROSITE" id="PS51677">
    <property type="entry name" value="NODB"/>
    <property type="match status" value="1"/>
</dbReference>
<sequence length="313" mass="35605">MKRKDRRKKKSMTKILLLLLVLIIGVIVYVFLNQKQADKKAENSVANIASKEKNTVSKNSSEKKVLLSKDENHLPILMYHYVTSNSDELPQDSNNIDIVAFENQLKALKENNYKTVSAAEAQQLLTKKEKLDNKLVWLTFDDGSVTMYTRIFPLLKKYNMHATSFIITDYVNNGQGGILTWDQIKEMKESGLVDFGSHTAQHFDLGLQTAEQQQEELLKSKSDLDKELNQNTDMICYPAGGYNQDTLNIADKLGYKFGFLDPGRNGAIESDAKESDGLLMLPRYRMLDTTTPNDLLKMLEQSTVYNTENTIEK</sequence>
<evidence type="ECO:0000313" key="5">
    <source>
        <dbReference type="EMBL" id="MEY8538140.1"/>
    </source>
</evidence>
<comment type="subcellular location">
    <subcellularLocation>
        <location evidence="1">Secreted</location>
    </subcellularLocation>
</comment>
<organism evidence="5 6">
    <name type="scientific">Lactococcus muris</name>
    <dbReference type="NCBI Taxonomy" id="2941330"/>
    <lineage>
        <taxon>Bacteria</taxon>
        <taxon>Bacillati</taxon>
        <taxon>Bacillota</taxon>
        <taxon>Bacilli</taxon>
        <taxon>Lactobacillales</taxon>
        <taxon>Streptococcaceae</taxon>
        <taxon>Lactococcus</taxon>
    </lineage>
</organism>
<dbReference type="Proteomes" id="UP001565242">
    <property type="component" value="Unassembled WGS sequence"/>
</dbReference>
<dbReference type="InterPro" id="IPR011330">
    <property type="entry name" value="Glyco_hydro/deAcase_b/a-brl"/>
</dbReference>
<dbReference type="CDD" id="cd10918">
    <property type="entry name" value="CE4_NodB_like_5s_6s"/>
    <property type="match status" value="1"/>
</dbReference>
<keyword evidence="2" id="KW-0732">Signal</keyword>
<evidence type="ECO:0000256" key="3">
    <source>
        <dbReference type="SAM" id="Phobius"/>
    </source>
</evidence>
<protein>
    <submittedName>
        <fullName evidence="5">Polysaccharide deacetylase family protein</fullName>
        <ecNumber evidence="5">3.-.-.-</ecNumber>
    </submittedName>
</protein>
<feature type="transmembrane region" description="Helical" evidence="3">
    <location>
        <begin position="12"/>
        <end position="32"/>
    </location>
</feature>
<dbReference type="InterPro" id="IPR051398">
    <property type="entry name" value="Polysacch_Deacetylase"/>
</dbReference>
<evidence type="ECO:0000259" key="4">
    <source>
        <dbReference type="PROSITE" id="PS51677"/>
    </source>
</evidence>
<proteinExistence type="predicted"/>
<reference evidence="5 6" key="1">
    <citation type="submission" date="2024-03" db="EMBL/GenBank/DDBJ databases">
        <title>Mouse gut bacterial collection (mGBC) of GemPharmatech.</title>
        <authorList>
            <person name="He Y."/>
            <person name="Dong L."/>
            <person name="Wu D."/>
            <person name="Gao X."/>
            <person name="Lin Z."/>
        </authorList>
    </citation>
    <scope>NUCLEOTIDE SEQUENCE [LARGE SCALE GENOMIC DNA]</scope>
    <source>
        <strain evidence="5 6">20-218</strain>
    </source>
</reference>
<keyword evidence="3" id="KW-0812">Transmembrane</keyword>
<accession>A0ABV4D9R1</accession>
<dbReference type="EMBL" id="JBCLSQ010000014">
    <property type="protein sequence ID" value="MEY8538140.1"/>
    <property type="molecule type" value="Genomic_DNA"/>
</dbReference>